<evidence type="ECO:0000256" key="3">
    <source>
        <dbReference type="SAM" id="SignalP"/>
    </source>
</evidence>
<evidence type="ECO:0000313" key="5">
    <source>
        <dbReference type="Proteomes" id="UP001239267"/>
    </source>
</evidence>
<name>A0AAJ1WH04_9MICC</name>
<accession>A0AAJ1WH04</accession>
<reference evidence="4 5" key="1">
    <citation type="submission" date="2023-07" db="EMBL/GenBank/DDBJ databases">
        <title>Sorghum-associated microbial communities from plants grown in Nebraska, USA.</title>
        <authorList>
            <person name="Schachtman D."/>
        </authorList>
    </citation>
    <scope>NUCLEOTIDE SEQUENCE [LARGE SCALE GENOMIC DNA]</scope>
    <source>
        <strain evidence="4 5">DS1001</strain>
    </source>
</reference>
<keyword evidence="2" id="KW-0812">Transmembrane</keyword>
<sequence length="233" mass="23627">MRRSAAVILMAAGAVVLVPAPAQADYVCWMSDGIRYCYDPGDRQVPEEPPPAPVVEPPFTPPAYTPPLAAPAPAQPAPAPVPDQPAPVPAQPAPAPAVQAPTPVQAPRVPAPGYIPPQSTGYQPPAVAEAAEVAEASANVQAANEPLETPPAPEPPTPAATSVTATPAEPIQAAVPVEVAGAPVAGSEPFPALPVIGVALLLAGAGAWFGLRRRRKAAGMERTRRGSLGDPIR</sequence>
<keyword evidence="5" id="KW-1185">Reference proteome</keyword>
<feature type="transmembrane region" description="Helical" evidence="2">
    <location>
        <begin position="192"/>
        <end position="211"/>
    </location>
</feature>
<keyword evidence="2" id="KW-0472">Membrane</keyword>
<feature type="region of interest" description="Disordered" evidence="1">
    <location>
        <begin position="141"/>
        <end position="163"/>
    </location>
</feature>
<protein>
    <submittedName>
        <fullName evidence="4">LPXTG-motif cell wall-anchored protein</fullName>
    </submittedName>
</protein>
<dbReference type="EMBL" id="JAUSTB010000012">
    <property type="protein sequence ID" value="MDQ0147355.1"/>
    <property type="molecule type" value="Genomic_DNA"/>
</dbReference>
<evidence type="ECO:0000313" key="4">
    <source>
        <dbReference type="EMBL" id="MDQ0147355.1"/>
    </source>
</evidence>
<dbReference type="NCBIfam" id="TIGR01167">
    <property type="entry name" value="LPXTG_anchor"/>
    <property type="match status" value="1"/>
</dbReference>
<proteinExistence type="predicted"/>
<gene>
    <name evidence="4" type="ORF">J2T23_003265</name>
</gene>
<keyword evidence="2" id="KW-1133">Transmembrane helix</keyword>
<evidence type="ECO:0000256" key="1">
    <source>
        <dbReference type="SAM" id="MobiDB-lite"/>
    </source>
</evidence>
<feature type="signal peptide" evidence="3">
    <location>
        <begin position="1"/>
        <end position="24"/>
    </location>
</feature>
<evidence type="ECO:0000256" key="2">
    <source>
        <dbReference type="SAM" id="Phobius"/>
    </source>
</evidence>
<dbReference type="AlphaFoldDB" id="A0AAJ1WH04"/>
<feature type="chain" id="PRO_5042522383" evidence="3">
    <location>
        <begin position="25"/>
        <end position="233"/>
    </location>
</feature>
<feature type="compositionally biased region" description="Pro residues" evidence="1">
    <location>
        <begin position="148"/>
        <end position="158"/>
    </location>
</feature>
<dbReference type="Proteomes" id="UP001239267">
    <property type="component" value="Unassembled WGS sequence"/>
</dbReference>
<keyword evidence="3" id="KW-0732">Signal</keyword>
<organism evidence="4 5">
    <name type="scientific">Pseudarthrobacter niigatensis</name>
    <dbReference type="NCBI Taxonomy" id="369935"/>
    <lineage>
        <taxon>Bacteria</taxon>
        <taxon>Bacillati</taxon>
        <taxon>Actinomycetota</taxon>
        <taxon>Actinomycetes</taxon>
        <taxon>Micrococcales</taxon>
        <taxon>Micrococcaceae</taxon>
        <taxon>Pseudarthrobacter</taxon>
    </lineage>
</organism>
<feature type="region of interest" description="Disordered" evidence="1">
    <location>
        <begin position="41"/>
        <end position="102"/>
    </location>
</feature>
<feature type="compositionally biased region" description="Pro residues" evidence="1">
    <location>
        <begin position="47"/>
        <end position="95"/>
    </location>
</feature>
<comment type="caution">
    <text evidence="4">The sequence shown here is derived from an EMBL/GenBank/DDBJ whole genome shotgun (WGS) entry which is preliminary data.</text>
</comment>
<dbReference type="PRINTS" id="PR01217">
    <property type="entry name" value="PRICHEXTENSN"/>
</dbReference>